<dbReference type="EMBL" id="GG662767">
    <property type="protein sequence ID" value="EAR92052.1"/>
    <property type="molecule type" value="Genomic_DNA"/>
</dbReference>
<proteinExistence type="predicted"/>
<protein>
    <submittedName>
        <fullName evidence="5">Chaperone DnaJ</fullName>
    </submittedName>
</protein>
<reference evidence="6" key="1">
    <citation type="journal article" date="2006" name="PLoS Biol.">
        <title>Macronuclear genome sequence of the ciliate Tetrahymena thermophila, a model eukaryote.</title>
        <authorList>
            <person name="Eisen J.A."/>
            <person name="Coyne R.S."/>
            <person name="Wu M."/>
            <person name="Wu D."/>
            <person name="Thiagarajan M."/>
            <person name="Wortman J.R."/>
            <person name="Badger J.H."/>
            <person name="Ren Q."/>
            <person name="Amedeo P."/>
            <person name="Jones K.M."/>
            <person name="Tallon L.J."/>
            <person name="Delcher A.L."/>
            <person name="Salzberg S.L."/>
            <person name="Silva J.C."/>
            <person name="Haas B.J."/>
            <person name="Majoros W.H."/>
            <person name="Farzad M."/>
            <person name="Carlton J.M."/>
            <person name="Smith R.K. Jr."/>
            <person name="Garg J."/>
            <person name="Pearlman R.E."/>
            <person name="Karrer K.M."/>
            <person name="Sun L."/>
            <person name="Manning G."/>
            <person name="Elde N.C."/>
            <person name="Turkewitz A.P."/>
            <person name="Asai D.J."/>
            <person name="Wilkes D.E."/>
            <person name="Wang Y."/>
            <person name="Cai H."/>
            <person name="Collins K."/>
            <person name="Stewart B.A."/>
            <person name="Lee S.R."/>
            <person name="Wilamowska K."/>
            <person name="Weinberg Z."/>
            <person name="Ruzzo W.L."/>
            <person name="Wloga D."/>
            <person name="Gaertig J."/>
            <person name="Frankel J."/>
            <person name="Tsao C.-C."/>
            <person name="Gorovsky M.A."/>
            <person name="Keeling P.J."/>
            <person name="Waller R.F."/>
            <person name="Patron N.J."/>
            <person name="Cherry J.M."/>
            <person name="Stover N.A."/>
            <person name="Krieger C.J."/>
            <person name="del Toro C."/>
            <person name="Ryder H.F."/>
            <person name="Williamson S.C."/>
            <person name="Barbeau R.A."/>
            <person name="Hamilton E.P."/>
            <person name="Orias E."/>
        </authorList>
    </citation>
    <scope>NUCLEOTIDE SEQUENCE [LARGE SCALE GENOMIC DNA]</scope>
    <source>
        <strain evidence="6">SB210</strain>
    </source>
</reference>
<evidence type="ECO:0000256" key="2">
    <source>
        <dbReference type="SAM" id="Phobius"/>
    </source>
</evidence>
<dbReference type="PRINTS" id="PR00625">
    <property type="entry name" value="JDOMAIN"/>
</dbReference>
<dbReference type="eggNOG" id="KOG0713">
    <property type="taxonomic scope" value="Eukaryota"/>
</dbReference>
<dbReference type="GO" id="GO:0005783">
    <property type="term" value="C:endoplasmic reticulum"/>
    <property type="evidence" value="ECO:0007669"/>
    <property type="project" value="TreeGrafter"/>
</dbReference>
<dbReference type="InterPro" id="IPR001623">
    <property type="entry name" value="DnaJ_domain"/>
</dbReference>
<dbReference type="Proteomes" id="UP000009168">
    <property type="component" value="Unassembled WGS sequence"/>
</dbReference>
<evidence type="ECO:0000313" key="5">
    <source>
        <dbReference type="EMBL" id="EAR92052.1"/>
    </source>
</evidence>
<feature type="domain" description="J" evidence="4">
    <location>
        <begin position="24"/>
        <end position="89"/>
    </location>
</feature>
<dbReference type="KEGG" id="tet:TTHERM_00105470"/>
<dbReference type="GO" id="GO:0051787">
    <property type="term" value="F:misfolded protein binding"/>
    <property type="evidence" value="ECO:0007669"/>
    <property type="project" value="TreeGrafter"/>
</dbReference>
<keyword evidence="2" id="KW-1133">Transmembrane helix</keyword>
<dbReference type="GeneID" id="7828160"/>
<dbReference type="InParanoid" id="Q234F1"/>
<keyword evidence="6" id="KW-1185">Reference proteome</keyword>
<evidence type="ECO:0000256" key="1">
    <source>
        <dbReference type="ARBA" id="ARBA00023186"/>
    </source>
</evidence>
<dbReference type="RefSeq" id="XP_001012297.1">
    <property type="nucleotide sequence ID" value="XM_001012297.3"/>
</dbReference>
<dbReference type="InterPro" id="IPR051948">
    <property type="entry name" value="Hsp70_co-chaperone_J-domain"/>
</dbReference>
<dbReference type="SMART" id="SM00271">
    <property type="entry name" value="DnaJ"/>
    <property type="match status" value="1"/>
</dbReference>
<gene>
    <name evidence="5" type="ORF">TTHERM_00105470</name>
</gene>
<dbReference type="OrthoDB" id="10250354at2759"/>
<keyword evidence="2" id="KW-0812">Transmembrane</keyword>
<evidence type="ECO:0000256" key="3">
    <source>
        <dbReference type="SAM" id="SignalP"/>
    </source>
</evidence>
<accession>Q234F1</accession>
<dbReference type="CDD" id="cd06257">
    <property type="entry name" value="DnaJ"/>
    <property type="match status" value="1"/>
</dbReference>
<evidence type="ECO:0000313" key="6">
    <source>
        <dbReference type="Proteomes" id="UP000009168"/>
    </source>
</evidence>
<dbReference type="GO" id="GO:0051087">
    <property type="term" value="F:protein-folding chaperone binding"/>
    <property type="evidence" value="ECO:0007669"/>
    <property type="project" value="TreeGrafter"/>
</dbReference>
<dbReference type="InterPro" id="IPR018253">
    <property type="entry name" value="DnaJ_domain_CS"/>
</dbReference>
<feature type="chain" id="PRO_5004201564" evidence="3">
    <location>
        <begin position="21"/>
        <end position="198"/>
    </location>
</feature>
<keyword evidence="2" id="KW-0472">Membrane</keyword>
<dbReference type="PROSITE" id="PS50076">
    <property type="entry name" value="DNAJ_2"/>
    <property type="match status" value="1"/>
</dbReference>
<dbReference type="Pfam" id="PF00226">
    <property type="entry name" value="DnaJ"/>
    <property type="match status" value="1"/>
</dbReference>
<keyword evidence="1" id="KW-0143">Chaperone</keyword>
<feature type="signal peptide" evidence="3">
    <location>
        <begin position="1"/>
        <end position="20"/>
    </location>
</feature>
<evidence type="ECO:0000259" key="4">
    <source>
        <dbReference type="PROSITE" id="PS50076"/>
    </source>
</evidence>
<dbReference type="Gene3D" id="1.10.287.110">
    <property type="entry name" value="DnaJ domain"/>
    <property type="match status" value="1"/>
</dbReference>
<dbReference type="PROSITE" id="PS00636">
    <property type="entry name" value="DNAJ_1"/>
    <property type="match status" value="1"/>
</dbReference>
<dbReference type="PANTHER" id="PTHR44360:SF1">
    <property type="entry name" value="DNAJ HOMOLOG SUBFAMILY B MEMBER 9"/>
    <property type="match status" value="1"/>
</dbReference>
<keyword evidence="3" id="KW-0732">Signal</keyword>
<dbReference type="HOGENOM" id="CLU_1380581_0_0_1"/>
<feature type="transmembrane region" description="Helical" evidence="2">
    <location>
        <begin position="175"/>
        <end position="193"/>
    </location>
</feature>
<name>Q234F1_TETTS</name>
<sequence>MKIRLIHLLVFFNAAVFILANQKNPYKVLGLPTTATDEQIQKKFRELSKKYHPDINKDPKAAEVYSEITSAYEILSNPTSKQKYFDEVDRQNQRSNQFNFQNWGYQNYGYHQNSQVKQQNYKKKWNELFQKRHSQSYQSYYQNKKRSYQPSSTSKFGWIKDKLSSLLFGGGFSDILIYGAIIFLVIKLFGNLVHVQMI</sequence>
<organism evidence="5 6">
    <name type="scientific">Tetrahymena thermophila (strain SB210)</name>
    <dbReference type="NCBI Taxonomy" id="312017"/>
    <lineage>
        <taxon>Eukaryota</taxon>
        <taxon>Sar</taxon>
        <taxon>Alveolata</taxon>
        <taxon>Ciliophora</taxon>
        <taxon>Intramacronucleata</taxon>
        <taxon>Oligohymenophorea</taxon>
        <taxon>Hymenostomatida</taxon>
        <taxon>Tetrahymenina</taxon>
        <taxon>Tetrahymenidae</taxon>
        <taxon>Tetrahymena</taxon>
    </lineage>
</organism>
<dbReference type="STRING" id="312017.Q234F1"/>
<dbReference type="PANTHER" id="PTHR44360">
    <property type="entry name" value="DNAJ HOMOLOG SUBFAMILY B MEMBER 9"/>
    <property type="match status" value="1"/>
</dbReference>
<dbReference type="InterPro" id="IPR036869">
    <property type="entry name" value="J_dom_sf"/>
</dbReference>
<dbReference type="SUPFAM" id="SSF46565">
    <property type="entry name" value="Chaperone J-domain"/>
    <property type="match status" value="1"/>
</dbReference>
<dbReference type="AlphaFoldDB" id="Q234F1"/>
<dbReference type="GO" id="GO:0036503">
    <property type="term" value="P:ERAD pathway"/>
    <property type="evidence" value="ECO:0007669"/>
    <property type="project" value="TreeGrafter"/>
</dbReference>